<evidence type="ECO:0000256" key="1">
    <source>
        <dbReference type="SAM" id="Phobius"/>
    </source>
</evidence>
<evidence type="ECO:0000313" key="4">
    <source>
        <dbReference type="Proteomes" id="UP000031327"/>
    </source>
</evidence>
<keyword evidence="1" id="KW-0472">Membrane</keyword>
<dbReference type="Proteomes" id="UP000031327">
    <property type="component" value="Unassembled WGS sequence"/>
</dbReference>
<organism evidence="3 4">
    <name type="scientific">Pseudoalteromonas luteoviolacea</name>
    <dbReference type="NCBI Taxonomy" id="43657"/>
    <lineage>
        <taxon>Bacteria</taxon>
        <taxon>Pseudomonadati</taxon>
        <taxon>Pseudomonadota</taxon>
        <taxon>Gammaproteobacteria</taxon>
        <taxon>Alteromonadales</taxon>
        <taxon>Pseudoalteromonadaceae</taxon>
        <taxon>Pseudoalteromonas</taxon>
    </lineage>
</organism>
<dbReference type="Pfam" id="PF01757">
    <property type="entry name" value="Acyl_transf_3"/>
    <property type="match status" value="1"/>
</dbReference>
<feature type="transmembrane region" description="Helical" evidence="1">
    <location>
        <begin position="189"/>
        <end position="209"/>
    </location>
</feature>
<accession>A0A0C1QGJ0</accession>
<reference evidence="3 4" key="1">
    <citation type="submission" date="2014-12" db="EMBL/GenBank/DDBJ databases">
        <title>Draft Genome Sequence of Pseudoalteromonas luteoviolacea HI1.</title>
        <authorList>
            <person name="Asahina A.Y."/>
            <person name="Hadfield M.G."/>
        </authorList>
    </citation>
    <scope>NUCLEOTIDE SEQUENCE [LARGE SCALE GENOMIC DNA]</scope>
    <source>
        <strain evidence="3 4">HI1</strain>
    </source>
</reference>
<dbReference type="InterPro" id="IPR002656">
    <property type="entry name" value="Acyl_transf_3_dom"/>
</dbReference>
<feature type="domain" description="Acyltransferase 3" evidence="2">
    <location>
        <begin position="15"/>
        <end position="371"/>
    </location>
</feature>
<dbReference type="PANTHER" id="PTHR36927:SF3">
    <property type="entry name" value="GLUCANS BIOSYNTHESIS PROTEIN C"/>
    <property type="match status" value="1"/>
</dbReference>
<protein>
    <recommendedName>
        <fullName evidence="2">Acyltransferase 3 domain-containing protein</fullName>
    </recommendedName>
</protein>
<feature type="transmembrane region" description="Helical" evidence="1">
    <location>
        <begin position="93"/>
        <end position="114"/>
    </location>
</feature>
<dbReference type="AlphaFoldDB" id="A0A0C1QGJ0"/>
<name>A0A0C1QGJ0_9GAMM</name>
<keyword evidence="1" id="KW-1133">Transmembrane helix</keyword>
<feature type="transmembrane region" description="Helical" evidence="1">
    <location>
        <begin position="290"/>
        <end position="310"/>
    </location>
</feature>
<gene>
    <name evidence="3" type="ORF">JF50_07315</name>
</gene>
<feature type="transmembrane region" description="Helical" evidence="1">
    <location>
        <begin position="156"/>
        <end position="177"/>
    </location>
</feature>
<dbReference type="PANTHER" id="PTHR36927">
    <property type="entry name" value="BLR4337 PROTEIN"/>
    <property type="match status" value="1"/>
</dbReference>
<evidence type="ECO:0000313" key="3">
    <source>
        <dbReference type="EMBL" id="KID58465.1"/>
    </source>
</evidence>
<feature type="transmembrane region" description="Helical" evidence="1">
    <location>
        <begin position="229"/>
        <end position="249"/>
    </location>
</feature>
<comment type="caution">
    <text evidence="3">The sequence shown here is derived from an EMBL/GenBank/DDBJ whole genome shotgun (WGS) entry which is preliminary data.</text>
</comment>
<keyword evidence="1" id="KW-0812">Transmembrane</keyword>
<dbReference type="GO" id="GO:0016747">
    <property type="term" value="F:acyltransferase activity, transferring groups other than amino-acyl groups"/>
    <property type="evidence" value="ECO:0007669"/>
    <property type="project" value="InterPro"/>
</dbReference>
<dbReference type="InterPro" id="IPR050623">
    <property type="entry name" value="Glucan_succinyl_AcylTrfase"/>
</dbReference>
<feature type="transmembrane region" description="Helical" evidence="1">
    <location>
        <begin position="63"/>
        <end position="81"/>
    </location>
</feature>
<evidence type="ECO:0000259" key="2">
    <source>
        <dbReference type="Pfam" id="PF01757"/>
    </source>
</evidence>
<sequence>MGGCVTELNFSRQWYLDWVRVWAFAVLILYHVGMYYVEGWAFHIKSASTSVLLQDLMLLTNPWRMSLLFFISGIVFAYCERKMSTWGLLKAKFIRLFIPLVFSMYIVVAPQLYLEVSNKGLIDMTFIEFWFVYINPNTMLLPEYQSIIGLLTWNHLWFLAYLWTYCVCLLLIFKLLPVHHFFQSCLTRLSPAFAFVLVVSVIFGVWISLRAHYPSTHALTDDWYNHGKYFFVFFAGYCYALSPQLKASVIAKRHMLLILALIGYGFIILDKHGYLYWLTQYFDTSIWVKTFYGVILSINHWAWILMLLGYGAKHWDKSSDRLAYATGAILPWYILHQTLIMIAAVWLKPYGIPILYEGILIVLLTVMGCYMGYEIIKRSGPVKILFGLPCLFK</sequence>
<dbReference type="EMBL" id="JWIC01000004">
    <property type="protein sequence ID" value="KID58465.1"/>
    <property type="molecule type" value="Genomic_DNA"/>
</dbReference>
<feature type="transmembrane region" description="Helical" evidence="1">
    <location>
        <begin position="322"/>
        <end position="347"/>
    </location>
</feature>
<proteinExistence type="predicted"/>
<feature type="transmembrane region" description="Helical" evidence="1">
    <location>
        <begin position="256"/>
        <end position="278"/>
    </location>
</feature>
<feature type="transmembrane region" description="Helical" evidence="1">
    <location>
        <begin position="21"/>
        <end position="43"/>
    </location>
</feature>
<feature type="transmembrane region" description="Helical" evidence="1">
    <location>
        <begin position="353"/>
        <end position="373"/>
    </location>
</feature>